<dbReference type="Proteomes" id="UP000189970">
    <property type="component" value="Unassembled WGS sequence"/>
</dbReference>
<dbReference type="InterPro" id="IPR000182">
    <property type="entry name" value="GNAT_dom"/>
</dbReference>
<organism evidence="2 3">
    <name type="scientific">Vagococcus martis</name>
    <dbReference type="NCBI Taxonomy" id="1768210"/>
    <lineage>
        <taxon>Bacteria</taxon>
        <taxon>Bacillati</taxon>
        <taxon>Bacillota</taxon>
        <taxon>Bacilli</taxon>
        <taxon>Lactobacillales</taxon>
        <taxon>Enterococcaceae</taxon>
        <taxon>Vagococcus</taxon>
    </lineage>
</organism>
<dbReference type="RefSeq" id="WP_079347121.1">
    <property type="nucleotide sequence ID" value="NZ_MVAB01000001.1"/>
</dbReference>
<dbReference type="InterPro" id="IPR016181">
    <property type="entry name" value="Acyl_CoA_acyltransferase"/>
</dbReference>
<dbReference type="Pfam" id="PF00583">
    <property type="entry name" value="Acetyltransf_1"/>
    <property type="match status" value="1"/>
</dbReference>
<protein>
    <recommendedName>
        <fullName evidence="1">N-acetyltransferase domain-containing protein</fullName>
    </recommendedName>
</protein>
<evidence type="ECO:0000313" key="3">
    <source>
        <dbReference type="Proteomes" id="UP000189970"/>
    </source>
</evidence>
<dbReference type="AlphaFoldDB" id="A0A1V4DI07"/>
<evidence type="ECO:0000313" key="2">
    <source>
        <dbReference type="EMBL" id="OPF88093.1"/>
    </source>
</evidence>
<feature type="domain" description="N-acetyltransferase" evidence="1">
    <location>
        <begin position="2"/>
        <end position="148"/>
    </location>
</feature>
<dbReference type="CDD" id="cd04301">
    <property type="entry name" value="NAT_SF"/>
    <property type="match status" value="1"/>
</dbReference>
<sequence>MISLKPVNEMNFNDTISLSLHDYQQNYVVSVVYSIAQCYIYRDNNDVFPFLIEFNNKPIGFILLDEDLNKKELLIWRLIIDKHEQGKGYAKKIIKYVISLLKEINTYDYVTINSVEENEIMLSVINSLDFDYLGIDSYTKEKMFHYPL</sequence>
<keyword evidence="3" id="KW-1185">Reference proteome</keyword>
<accession>A0A1V4DI07</accession>
<reference evidence="2 3" key="1">
    <citation type="submission" date="2017-02" db="EMBL/GenBank/DDBJ databases">
        <title>Vagococcus cremeus sp. nov., isolated from the small intestine of a marten, Martes flavigula.</title>
        <authorList>
            <person name="Tak E.J."/>
            <person name="Bae J.-W."/>
        </authorList>
    </citation>
    <scope>NUCLEOTIDE SEQUENCE [LARGE SCALE GENOMIC DNA]</scope>
    <source>
        <strain evidence="2 3">D7T301</strain>
    </source>
</reference>
<evidence type="ECO:0000259" key="1">
    <source>
        <dbReference type="PROSITE" id="PS51186"/>
    </source>
</evidence>
<comment type="caution">
    <text evidence="2">The sequence shown here is derived from an EMBL/GenBank/DDBJ whole genome shotgun (WGS) entry which is preliminary data.</text>
</comment>
<dbReference type="GO" id="GO:0016747">
    <property type="term" value="F:acyltransferase activity, transferring groups other than amino-acyl groups"/>
    <property type="evidence" value="ECO:0007669"/>
    <property type="project" value="InterPro"/>
</dbReference>
<dbReference type="SUPFAM" id="SSF55729">
    <property type="entry name" value="Acyl-CoA N-acyltransferases (Nat)"/>
    <property type="match status" value="1"/>
</dbReference>
<dbReference type="EMBL" id="MVAB01000001">
    <property type="protein sequence ID" value="OPF88093.1"/>
    <property type="molecule type" value="Genomic_DNA"/>
</dbReference>
<gene>
    <name evidence="2" type="ORF">BW731_07880</name>
</gene>
<dbReference type="PROSITE" id="PS51186">
    <property type="entry name" value="GNAT"/>
    <property type="match status" value="1"/>
</dbReference>
<name>A0A1V4DI07_9ENTE</name>
<proteinExistence type="predicted"/>
<dbReference type="Gene3D" id="3.40.630.30">
    <property type="match status" value="1"/>
</dbReference>